<dbReference type="InterPro" id="IPR003163">
    <property type="entry name" value="Tscrpt_reg_HTH_APSES-type"/>
</dbReference>
<dbReference type="FunFam" id="1.25.40.20:FF:000361">
    <property type="entry name" value="Swi4p"/>
    <property type="match status" value="1"/>
</dbReference>
<dbReference type="AlphaFoldDB" id="A0A7G3ZDK4"/>
<evidence type="ECO:0000256" key="1">
    <source>
        <dbReference type="ARBA" id="ARBA00022737"/>
    </source>
</evidence>
<dbReference type="InterPro" id="IPR018004">
    <property type="entry name" value="KilA/APSES_HTH"/>
</dbReference>
<dbReference type="SMART" id="SM01252">
    <property type="entry name" value="KilA-N"/>
    <property type="match status" value="1"/>
</dbReference>
<feature type="region of interest" description="Disordered" evidence="5">
    <location>
        <begin position="206"/>
        <end position="230"/>
    </location>
</feature>
<keyword evidence="2 3" id="KW-0040">ANK repeat</keyword>
<name>A0A7G3ZDK4_9SACH</name>
<feature type="region of interest" description="Disordered" evidence="5">
    <location>
        <begin position="134"/>
        <end position="174"/>
    </location>
</feature>
<evidence type="ECO:0000313" key="8">
    <source>
        <dbReference type="Proteomes" id="UP000515788"/>
    </source>
</evidence>
<sequence>MAGSGEEISEAGVPTTSGAGEAAGLAPVIEVATYAETDVYECYIRGYESRIVMRRTQDDWVNITQVFKIAQFSKTQRTKVLEKESNDMRHEKVQGGYGRFQGTWIPLENAKYMVSKYNIRDPVVNRILEFKLDPQNPPVKRSKNSVLKRSSPNGRISSPSSYNKTPKKKQYPNSAVARKVKKTGTLLQPNPSPLQNLVFQTPQQPRLNSQNANATVSASTDGKKHQSHSVDAPVTMGYSATQKPLQFYPVPTSISHSQKQPRNSAAFHHQGSEVPQSSFLTFIPEGPTSGTLASGDQNQTVPNIMVNGSLKQPSRKRKKVRKFSSMSAIKIEPSGMQDKAQQNFKLMNRQMWQNVSPNASHPNPINTGISNTHSNTSSLEMFSTQENPTPMSSRSSTPHPFGGIPTAPSTAVENDDVLENAEMQSLSVAEYKDAILQVLSLEDGSDKNYSLPPQMYHPPSDFDINFLIDDQGHTPLHWATAMANIPLIKLLIALNANALLCNSKGFNCITKSVFYNNCFKAGSFPEIVSLLRICLITPDSNGRLPLHYLVELSVNKSKDPIVINSYMDTIIQNLGQDDSTLLRMCLNFQDNLGNTILHLAALNLNLELCNKLCCLGSSMDITNYENETPASILAKFNLVPPTTIAQAFSPRTSNKLPLYSEMPAIVPADGKTAPRDLAEQTAPALSPVENLGILGRTPQIRLTPAGPTKKTSTRNFLSGTDSATFTTLMDDLSNIDSFVTSSAIRDVKTTPSRLLESSPILFKKRPNTSAMLPPPSFKKFAKLAEAMESPLGPVTMSPLPGTANVKELNDVLMAADRLKDVANTLVASVNTQANSIAAEVERTEKSIAQMKNNLAKTKNSEKELLAQFDGSEGTGSVDDLKKSTLGLRQLVEDSKQQFVQCIERSQALNLASLVQDEESKVNDDSSQSPSSEKAQLESTMKHAIELAFLQLRRRSTLSKIIDSKCRVNTSNKISKYRRLIGMAVDNIDTKLDEIELDLRTNA</sequence>
<dbReference type="Pfam" id="PF04383">
    <property type="entry name" value="KilA-N"/>
    <property type="match status" value="1"/>
</dbReference>
<dbReference type="Gene3D" id="1.25.40.20">
    <property type="entry name" value="Ankyrin repeat-containing domain"/>
    <property type="match status" value="1"/>
</dbReference>
<evidence type="ECO:0000259" key="6">
    <source>
        <dbReference type="PROSITE" id="PS51299"/>
    </source>
</evidence>
<dbReference type="PROSITE" id="PS50088">
    <property type="entry name" value="ANK_REPEAT"/>
    <property type="match status" value="1"/>
</dbReference>
<dbReference type="SMART" id="SM00248">
    <property type="entry name" value="ANK"/>
    <property type="match status" value="2"/>
</dbReference>
<accession>A0A7G3ZDK4</accession>
<feature type="domain" description="HTH APSES-type" evidence="6">
    <location>
        <begin position="29"/>
        <end position="139"/>
    </location>
</feature>
<dbReference type="PANTHER" id="PTHR43828:SF7">
    <property type="entry name" value="REGULATORY PROTEIN SWI4"/>
    <property type="match status" value="1"/>
</dbReference>
<dbReference type="InterPro" id="IPR036887">
    <property type="entry name" value="HTH_APSES_sf"/>
</dbReference>
<dbReference type="GO" id="GO:0033309">
    <property type="term" value="C:SBF transcription complex"/>
    <property type="evidence" value="ECO:0007669"/>
    <property type="project" value="TreeGrafter"/>
</dbReference>
<reference evidence="7 8" key="1">
    <citation type="submission" date="2020-06" db="EMBL/GenBank/DDBJ databases">
        <title>The yeast mating-type switching endonuclease HO is a domesticated member of an unorthodox homing genetic element family.</title>
        <authorList>
            <person name="Coughlan A.Y."/>
            <person name="Lombardi L."/>
            <person name="Braun-Galleani S."/>
            <person name="Martos A.R."/>
            <person name="Galeote V."/>
            <person name="Bigey F."/>
            <person name="Dequin S."/>
            <person name="Byrne K.P."/>
            <person name="Wolfe K.H."/>
        </authorList>
    </citation>
    <scope>NUCLEOTIDE SEQUENCE [LARGE SCALE GENOMIC DNA]</scope>
    <source>
        <strain evidence="7 8">CBS764</strain>
    </source>
</reference>
<dbReference type="GO" id="GO:0030907">
    <property type="term" value="C:MBF transcription complex"/>
    <property type="evidence" value="ECO:0007669"/>
    <property type="project" value="TreeGrafter"/>
</dbReference>
<evidence type="ECO:0000256" key="4">
    <source>
        <dbReference type="SAM" id="Coils"/>
    </source>
</evidence>
<feature type="repeat" description="ANK" evidence="3">
    <location>
        <begin position="471"/>
        <end position="503"/>
    </location>
</feature>
<evidence type="ECO:0000313" key="7">
    <source>
        <dbReference type="EMBL" id="QLL31590.1"/>
    </source>
</evidence>
<dbReference type="OrthoDB" id="6718656at2759"/>
<keyword evidence="4" id="KW-0175">Coiled coil</keyword>
<evidence type="ECO:0000256" key="2">
    <source>
        <dbReference type="ARBA" id="ARBA00023043"/>
    </source>
</evidence>
<feature type="coiled-coil region" evidence="4">
    <location>
        <begin position="833"/>
        <end position="867"/>
    </location>
</feature>
<dbReference type="PROSITE" id="PS50297">
    <property type="entry name" value="ANK_REP_REGION"/>
    <property type="match status" value="1"/>
</dbReference>
<dbReference type="EMBL" id="CP059247">
    <property type="protein sequence ID" value="QLL31590.1"/>
    <property type="molecule type" value="Genomic_DNA"/>
</dbReference>
<keyword evidence="8" id="KW-1185">Reference proteome</keyword>
<dbReference type="PROSITE" id="PS51299">
    <property type="entry name" value="HTH_APSES"/>
    <property type="match status" value="1"/>
</dbReference>
<protein>
    <recommendedName>
        <fullName evidence="6">HTH APSES-type domain-containing protein</fullName>
    </recommendedName>
</protein>
<dbReference type="GO" id="GO:0003677">
    <property type="term" value="F:DNA binding"/>
    <property type="evidence" value="ECO:0007669"/>
    <property type="project" value="InterPro"/>
</dbReference>
<dbReference type="Proteomes" id="UP000515788">
    <property type="component" value="Chromosome 2"/>
</dbReference>
<dbReference type="GeneID" id="59324709"/>
<dbReference type="Pfam" id="PF00023">
    <property type="entry name" value="Ank"/>
    <property type="match status" value="1"/>
</dbReference>
<dbReference type="FunFam" id="3.10.260.10:FF:000006">
    <property type="entry name" value="Swi4p"/>
    <property type="match status" value="1"/>
</dbReference>
<keyword evidence="1" id="KW-0677">Repeat</keyword>
<dbReference type="GO" id="GO:0001228">
    <property type="term" value="F:DNA-binding transcription activator activity, RNA polymerase II-specific"/>
    <property type="evidence" value="ECO:0007669"/>
    <property type="project" value="UniProtKB-ARBA"/>
</dbReference>
<dbReference type="InterPro" id="IPR051642">
    <property type="entry name" value="SWI6-like"/>
</dbReference>
<gene>
    <name evidence="7" type="ORF">HG536_0B04540</name>
</gene>
<dbReference type="InterPro" id="IPR036770">
    <property type="entry name" value="Ankyrin_rpt-contain_sf"/>
</dbReference>
<feature type="compositionally biased region" description="Low complexity" evidence="5">
    <location>
        <begin position="149"/>
        <end position="161"/>
    </location>
</feature>
<dbReference type="RefSeq" id="XP_037138265.1">
    <property type="nucleotide sequence ID" value="XM_037282370.1"/>
</dbReference>
<proteinExistence type="predicted"/>
<dbReference type="PANTHER" id="PTHR43828">
    <property type="entry name" value="ASPARAGINASE"/>
    <property type="match status" value="1"/>
</dbReference>
<dbReference type="SUPFAM" id="SSF48403">
    <property type="entry name" value="Ankyrin repeat"/>
    <property type="match status" value="1"/>
</dbReference>
<evidence type="ECO:0000256" key="3">
    <source>
        <dbReference type="PROSITE-ProRule" id="PRU00023"/>
    </source>
</evidence>
<evidence type="ECO:0000256" key="5">
    <source>
        <dbReference type="SAM" id="MobiDB-lite"/>
    </source>
</evidence>
<dbReference type="KEGG" id="tgb:HG536_0B04540"/>
<organism evidence="7 8">
    <name type="scientific">Torulaspora globosa</name>
    <dbReference type="NCBI Taxonomy" id="48254"/>
    <lineage>
        <taxon>Eukaryota</taxon>
        <taxon>Fungi</taxon>
        <taxon>Dikarya</taxon>
        <taxon>Ascomycota</taxon>
        <taxon>Saccharomycotina</taxon>
        <taxon>Saccharomycetes</taxon>
        <taxon>Saccharomycetales</taxon>
        <taxon>Saccharomycetaceae</taxon>
        <taxon>Torulaspora</taxon>
    </lineage>
</organism>
<feature type="compositionally biased region" description="Polar residues" evidence="5">
    <location>
        <begin position="206"/>
        <end position="220"/>
    </location>
</feature>
<dbReference type="Gene3D" id="3.10.260.10">
    <property type="entry name" value="Transcription regulator HTH, APSES-type DNA-binding domain"/>
    <property type="match status" value="1"/>
</dbReference>
<dbReference type="SUPFAM" id="SSF54616">
    <property type="entry name" value="DNA-binding domain of Mlu1-box binding protein MBP1"/>
    <property type="match status" value="1"/>
</dbReference>
<dbReference type="InterPro" id="IPR002110">
    <property type="entry name" value="Ankyrin_rpt"/>
</dbReference>